<dbReference type="InterPro" id="IPR011013">
    <property type="entry name" value="Gal_mutarotase_sf_dom"/>
</dbReference>
<dbReference type="AlphaFoldDB" id="A0A4U0SQ33"/>
<sequence length="61" mass="6462">MRLTLLRAPGAPDVHADLGRHRFTYALAPGADTREALAQAHALNLPLRPARGAGDARPLIA</sequence>
<gene>
    <name evidence="1" type="ORF">FCI23_17935</name>
</gene>
<dbReference type="SUPFAM" id="SSF74650">
    <property type="entry name" value="Galactose mutarotase-like"/>
    <property type="match status" value="1"/>
</dbReference>
<name>A0A4U0SQ33_9ACTN</name>
<comment type="caution">
    <text evidence="1">The sequence shown here is derived from an EMBL/GenBank/DDBJ whole genome shotgun (WGS) entry which is preliminary data.</text>
</comment>
<keyword evidence="2" id="KW-1185">Reference proteome</keyword>
<evidence type="ECO:0000313" key="1">
    <source>
        <dbReference type="EMBL" id="TKA10321.1"/>
    </source>
</evidence>
<dbReference type="GO" id="GO:0030246">
    <property type="term" value="F:carbohydrate binding"/>
    <property type="evidence" value="ECO:0007669"/>
    <property type="project" value="InterPro"/>
</dbReference>
<dbReference type="RefSeq" id="WP_136724898.1">
    <property type="nucleotide sequence ID" value="NZ_SUMC01000015.1"/>
</dbReference>
<dbReference type="EMBL" id="SUMC01000015">
    <property type="protein sequence ID" value="TKA10321.1"/>
    <property type="molecule type" value="Genomic_DNA"/>
</dbReference>
<dbReference type="GO" id="GO:0003824">
    <property type="term" value="F:catalytic activity"/>
    <property type="evidence" value="ECO:0007669"/>
    <property type="project" value="InterPro"/>
</dbReference>
<proteinExistence type="predicted"/>
<reference evidence="1 2" key="1">
    <citation type="submission" date="2019-04" db="EMBL/GenBank/DDBJ databases">
        <title>Streptomyces oryziradicis sp. nov., a novel actinomycete isolated from rhizosphere soil of rice (Oryza sativa L.).</title>
        <authorList>
            <person name="Li C."/>
        </authorList>
    </citation>
    <scope>NUCLEOTIDE SEQUENCE [LARGE SCALE GENOMIC DNA]</scope>
    <source>
        <strain evidence="1 2">NEAU-C40</strain>
    </source>
</reference>
<protein>
    <submittedName>
        <fullName evidence="1">Uncharacterized protein</fullName>
    </submittedName>
</protein>
<accession>A0A4U0SQ33</accession>
<dbReference type="GO" id="GO:0005975">
    <property type="term" value="P:carbohydrate metabolic process"/>
    <property type="evidence" value="ECO:0007669"/>
    <property type="project" value="InterPro"/>
</dbReference>
<dbReference type="Proteomes" id="UP000305778">
    <property type="component" value="Unassembled WGS sequence"/>
</dbReference>
<evidence type="ECO:0000313" key="2">
    <source>
        <dbReference type="Proteomes" id="UP000305778"/>
    </source>
</evidence>
<dbReference type="Gene3D" id="2.70.98.30">
    <property type="entry name" value="Golgi alpha-mannosidase II, domain 4"/>
    <property type="match status" value="1"/>
</dbReference>
<organism evidence="1 2">
    <name type="scientific">Actinacidiphila oryziradicis</name>
    <dbReference type="NCBI Taxonomy" id="2571141"/>
    <lineage>
        <taxon>Bacteria</taxon>
        <taxon>Bacillati</taxon>
        <taxon>Actinomycetota</taxon>
        <taxon>Actinomycetes</taxon>
        <taxon>Kitasatosporales</taxon>
        <taxon>Streptomycetaceae</taxon>
        <taxon>Actinacidiphila</taxon>
    </lineage>
</organism>